<dbReference type="AlphaFoldDB" id="A0A8X6LYN9"/>
<comment type="caution">
    <text evidence="1">The sequence shown here is derived from an EMBL/GenBank/DDBJ whole genome shotgun (WGS) entry which is preliminary data.</text>
</comment>
<sequence>MKKYTVIMNSLKRKMNLQDYNLPGITSENHAFEDEHPVQKDEPVKLKEEINPKVEANYMPIILESVPKFYKIKHRRY</sequence>
<dbReference type="Proteomes" id="UP000887116">
    <property type="component" value="Unassembled WGS sequence"/>
</dbReference>
<evidence type="ECO:0000313" key="1">
    <source>
        <dbReference type="EMBL" id="GFR24879.1"/>
    </source>
</evidence>
<protein>
    <submittedName>
        <fullName evidence="1">Uncharacterized protein</fullName>
    </submittedName>
</protein>
<proteinExistence type="predicted"/>
<name>A0A8X6LYN9_TRICU</name>
<reference evidence="1" key="1">
    <citation type="submission" date="2020-07" db="EMBL/GenBank/DDBJ databases">
        <title>Multicomponent nature underlies the extraordinary mechanical properties of spider dragline silk.</title>
        <authorList>
            <person name="Kono N."/>
            <person name="Nakamura H."/>
            <person name="Mori M."/>
            <person name="Yoshida Y."/>
            <person name="Ohtoshi R."/>
            <person name="Malay A.D."/>
            <person name="Moran D.A.P."/>
            <person name="Tomita M."/>
            <person name="Numata K."/>
            <person name="Arakawa K."/>
        </authorList>
    </citation>
    <scope>NUCLEOTIDE SEQUENCE</scope>
</reference>
<accession>A0A8X6LYN9</accession>
<dbReference type="EMBL" id="BMAO01008569">
    <property type="protein sequence ID" value="GFR24879.1"/>
    <property type="molecule type" value="Genomic_DNA"/>
</dbReference>
<evidence type="ECO:0000313" key="2">
    <source>
        <dbReference type="Proteomes" id="UP000887116"/>
    </source>
</evidence>
<gene>
    <name evidence="1" type="ORF">TNCT_496881</name>
</gene>
<keyword evidence="2" id="KW-1185">Reference proteome</keyword>
<organism evidence="1 2">
    <name type="scientific">Trichonephila clavata</name>
    <name type="common">Joro spider</name>
    <name type="synonym">Nephila clavata</name>
    <dbReference type="NCBI Taxonomy" id="2740835"/>
    <lineage>
        <taxon>Eukaryota</taxon>
        <taxon>Metazoa</taxon>
        <taxon>Ecdysozoa</taxon>
        <taxon>Arthropoda</taxon>
        <taxon>Chelicerata</taxon>
        <taxon>Arachnida</taxon>
        <taxon>Araneae</taxon>
        <taxon>Araneomorphae</taxon>
        <taxon>Entelegynae</taxon>
        <taxon>Araneoidea</taxon>
        <taxon>Nephilidae</taxon>
        <taxon>Trichonephila</taxon>
    </lineage>
</organism>